<dbReference type="InterPro" id="IPR045402">
    <property type="entry name" value="GAP1-N2"/>
</dbReference>
<dbReference type="Pfam" id="PF20014">
    <property type="entry name" value="GAP1-M"/>
    <property type="match status" value="1"/>
</dbReference>
<dbReference type="AlphaFoldDB" id="A0A6N4UWZ7"/>
<evidence type="ECO:0000259" key="1">
    <source>
        <dbReference type="Pfam" id="PF20013"/>
    </source>
</evidence>
<evidence type="ECO:0000313" key="4">
    <source>
        <dbReference type="Proteomes" id="UP000466906"/>
    </source>
</evidence>
<dbReference type="EMBL" id="AP022565">
    <property type="protein sequence ID" value="BBX28353.1"/>
    <property type="molecule type" value="Genomic_DNA"/>
</dbReference>
<keyword evidence="4" id="KW-1185">Reference proteome</keyword>
<dbReference type="Proteomes" id="UP000466906">
    <property type="component" value="Chromosome"/>
</dbReference>
<reference evidence="3 4" key="1">
    <citation type="journal article" date="2019" name="Emerg. Microbes Infect.">
        <title>Comprehensive subspecies identification of 175 nontuberculous mycobacteria species based on 7547 genomic profiles.</title>
        <authorList>
            <person name="Matsumoto Y."/>
            <person name="Kinjo T."/>
            <person name="Motooka D."/>
            <person name="Nabeya D."/>
            <person name="Jung N."/>
            <person name="Uechi K."/>
            <person name="Horii T."/>
            <person name="Iida T."/>
            <person name="Fujita J."/>
            <person name="Nakamura S."/>
        </authorList>
    </citation>
    <scope>NUCLEOTIDE SEQUENCE [LARGE SCALE GENOMIC DNA]</scope>
    <source>
        <strain evidence="3 4">JCM 12272</strain>
    </source>
</reference>
<dbReference type="KEGG" id="malv:MALV_34780"/>
<evidence type="ECO:0000313" key="3">
    <source>
        <dbReference type="EMBL" id="BBX28353.1"/>
    </source>
</evidence>
<dbReference type="Pfam" id="PF20013">
    <property type="entry name" value="GAP1-N2"/>
    <property type="match status" value="1"/>
</dbReference>
<feature type="domain" description="GTPase-associated protein 1 middle" evidence="2">
    <location>
        <begin position="171"/>
        <end position="227"/>
    </location>
</feature>
<protein>
    <submittedName>
        <fullName evidence="3">Putative ESX-1 scaffolding and assembly protein SaeB</fullName>
    </submittedName>
</protein>
<name>A0A6N4UWZ7_9MYCO</name>
<dbReference type="RefSeq" id="WP_163665977.1">
    <property type="nucleotide sequence ID" value="NZ_AP022565.1"/>
</dbReference>
<evidence type="ECO:0000259" key="2">
    <source>
        <dbReference type="Pfam" id="PF20014"/>
    </source>
</evidence>
<sequence>MTSRYGQLAYTSFDAVGTAGGWQLKETSGGLTPTETQALMAGVHTVFRPVGQTPDFPTPEQLEQGPRRLAYRYVPDGAGYWHTFPAGSDSTGRPGNVFAHVLLDRAPETHPRCRAIQRWRSPHWLQPYGAAAVARAELPGDLPELGEAVTKDSVVAFALDTTTWRLATLFALLDAVAAALADGPPVVLGVESPDAAAQWIGLVSFLMSPGTAARLSFSTFDRADQVALHGGQVLSAVPIEDLPAIEPGVVVISESETVSLGELGGDPHCTAGGHRIEVTRWSVMAQVVLLDMASARGVLDDIDTLSSQVRDDGLHPAWPIAMAVAGRPEFADAQVEAHEVIAAYSPAGALVGSEAAHIIADVLAAAVGLTTADAWRARYELPDGAGATYADAAYFARAVADDAWMAQDGPIPLGPRTFHGKPTPSSLRVAIGPALERARQQGADRLLRVVDLLLRAGVVDDRLSAALADDVMPGLADPAVRGLIGAADRLSLGVWLLHDGDADGSAIGDDVLDWLAEAAPVPDPAELVSAQPWDSVWIRAALRGLRSRRRGARDPGDAGAQLWWLRVTDPEKFEAAAAASVWNPSDLLLAVGAEKLPGRAAVRTLVGGADSAAMRELAAKVIDDNENGDGVVVACAAVRHIEPRDWLHQRYLHTHQSPYTPLWEQVLAECEPESVHPDFSVRLLTFALLGVLAAQPYPQACNALAAETGCGTRAVERVLPLVDGGQLAPVTVVAISLLRTAAAEAAGYALAPVDRLAGVLAGKLAATMGSADAESVVVLMAQLSGDCSEGTMRGYRKMVTRLATRRGGHPSLAERLRGSRGRDE</sequence>
<accession>A0A6N4UWZ7</accession>
<dbReference type="InterPro" id="IPR045401">
    <property type="entry name" value="GAP1-M"/>
</dbReference>
<proteinExistence type="predicted"/>
<gene>
    <name evidence="3" type="primary">saeB</name>
    <name evidence="3" type="ORF">MALV_34780</name>
</gene>
<organism evidence="3 4">
    <name type="scientific">Mycolicibacterium alvei</name>
    <dbReference type="NCBI Taxonomy" id="67081"/>
    <lineage>
        <taxon>Bacteria</taxon>
        <taxon>Bacillati</taxon>
        <taxon>Actinomycetota</taxon>
        <taxon>Actinomycetes</taxon>
        <taxon>Mycobacteriales</taxon>
        <taxon>Mycobacteriaceae</taxon>
        <taxon>Mycolicibacterium</taxon>
    </lineage>
</organism>
<feature type="domain" description="GTPase-associated protein 1 N-terminal" evidence="1">
    <location>
        <begin position="6"/>
        <end position="138"/>
    </location>
</feature>